<protein>
    <submittedName>
        <fullName evidence="1">Ribbon-helix-helix protein, CopG family</fullName>
    </submittedName>
</protein>
<proteinExistence type="predicted"/>
<comment type="caution">
    <text evidence="1">The sequence shown here is derived from an EMBL/GenBank/DDBJ whole genome shotgun (WGS) entry which is preliminary data.</text>
</comment>
<dbReference type="Proteomes" id="UP000247932">
    <property type="component" value="Unassembled WGS sequence"/>
</dbReference>
<keyword evidence="2" id="KW-1185">Reference proteome</keyword>
<reference evidence="1 2" key="1">
    <citation type="submission" date="2018-05" db="EMBL/GenBank/DDBJ databases">
        <title>Reference genomes for bee gut microbiota database.</title>
        <authorList>
            <person name="Ellegaard K.M."/>
        </authorList>
    </citation>
    <scope>NUCLEOTIDE SEQUENCE [LARGE SCALE GENOMIC DNA]</scope>
    <source>
        <strain evidence="1 2">ESL0182</strain>
    </source>
</reference>
<dbReference type="AlphaFoldDB" id="A0A2V4DZI3"/>
<evidence type="ECO:0000313" key="2">
    <source>
        <dbReference type="Proteomes" id="UP000247932"/>
    </source>
</evidence>
<dbReference type="OrthoDB" id="6649590at2"/>
<evidence type="ECO:0000313" key="1">
    <source>
        <dbReference type="EMBL" id="PXZ06320.1"/>
    </source>
</evidence>
<accession>A0A2V4DZI3</accession>
<name>A0A2V4DZI3_9GAMM</name>
<sequence>MALTRTEINERSNEKRGIKNKAFKLNINDIAMIKQTAIDLNMSEAKLVVEAIKFYKDNKKAS</sequence>
<gene>
    <name evidence="1" type="ORF">DKK70_10105</name>
</gene>
<organism evidence="1 2">
    <name type="scientific">Gilliamella apicola</name>
    <dbReference type="NCBI Taxonomy" id="1196095"/>
    <lineage>
        <taxon>Bacteria</taxon>
        <taxon>Pseudomonadati</taxon>
        <taxon>Pseudomonadota</taxon>
        <taxon>Gammaproteobacteria</taxon>
        <taxon>Orbales</taxon>
        <taxon>Orbaceae</taxon>
        <taxon>Gilliamella</taxon>
    </lineage>
</organism>
<dbReference type="EMBL" id="QGLR01000012">
    <property type="protein sequence ID" value="PXZ06320.1"/>
    <property type="molecule type" value="Genomic_DNA"/>
</dbReference>
<dbReference type="RefSeq" id="WP_110433886.1">
    <property type="nucleotide sequence ID" value="NZ_QGLR01000012.1"/>
</dbReference>